<evidence type="ECO:0000313" key="1">
    <source>
        <dbReference type="Proteomes" id="UP000000437"/>
    </source>
</evidence>
<name>A0AC58IC13_DANRE</name>
<accession>A0AC58IC13</accession>
<reference evidence="2" key="1">
    <citation type="submission" date="2025-08" db="UniProtKB">
        <authorList>
            <consortium name="RefSeq"/>
        </authorList>
    </citation>
    <scope>IDENTIFICATION</scope>
    <source>
        <strain evidence="2">Tuebingen</strain>
        <tissue evidence="2">Fibroblasts and whole tissue</tissue>
    </source>
</reference>
<proteinExistence type="predicted"/>
<keyword evidence="1" id="KW-1185">Reference proteome</keyword>
<gene>
    <name evidence="2" type="primary">LOC141379941</name>
</gene>
<evidence type="ECO:0000313" key="2">
    <source>
        <dbReference type="RefSeq" id="XP_073791768.1"/>
    </source>
</evidence>
<sequence>MSRINTLKHLILLSLIALNQTSNEHENRNESSTADLYKRKIFIVTTLTKKSKELVLVPLILKLYNGQQDQSLINAGFVVVLEGTNILEGCFWFILVLFAVSHLHCVKPRWVAAGRASTALNICWISWQVILLWQPRINKGTKPKRKLMNENLLYTLKNAVGLL</sequence>
<dbReference type="Proteomes" id="UP000000437">
    <property type="component" value="Chromosome 21"/>
</dbReference>
<dbReference type="RefSeq" id="XP_073791768.1">
    <property type="nucleotide sequence ID" value="XM_073935667.1"/>
</dbReference>
<organism evidence="1 2">
    <name type="scientific">Danio rerio</name>
    <name type="common">Zebrafish</name>
    <name type="synonym">Brachydanio rerio</name>
    <dbReference type="NCBI Taxonomy" id="7955"/>
    <lineage>
        <taxon>Eukaryota</taxon>
        <taxon>Metazoa</taxon>
        <taxon>Chordata</taxon>
        <taxon>Craniata</taxon>
        <taxon>Vertebrata</taxon>
        <taxon>Euteleostomi</taxon>
        <taxon>Actinopterygii</taxon>
        <taxon>Neopterygii</taxon>
        <taxon>Teleostei</taxon>
        <taxon>Ostariophysi</taxon>
        <taxon>Cypriniformes</taxon>
        <taxon>Danionidae</taxon>
        <taxon>Danioninae</taxon>
        <taxon>Danio</taxon>
    </lineage>
</organism>
<protein>
    <submittedName>
        <fullName evidence="2">Uncharacterized protein isoform X1</fullName>
    </submittedName>
</protein>